<dbReference type="RefSeq" id="WP_191183443.1">
    <property type="nucleotide sequence ID" value="NZ_JACXAJ010000003.1"/>
</dbReference>
<accession>A0ABR7XG45</accession>
<protein>
    <submittedName>
        <fullName evidence="1">Uncharacterized protein</fullName>
    </submittedName>
</protein>
<organism evidence="1 2">
    <name type="scientific">Pontibacter aquaedesilientis</name>
    <dbReference type="NCBI Taxonomy" id="2766980"/>
    <lineage>
        <taxon>Bacteria</taxon>
        <taxon>Pseudomonadati</taxon>
        <taxon>Bacteroidota</taxon>
        <taxon>Cytophagia</taxon>
        <taxon>Cytophagales</taxon>
        <taxon>Hymenobacteraceae</taxon>
        <taxon>Pontibacter</taxon>
    </lineage>
</organism>
<proteinExistence type="predicted"/>
<dbReference type="Proteomes" id="UP000625551">
    <property type="component" value="Unassembled WGS sequence"/>
</dbReference>
<name>A0ABR7XG45_9BACT</name>
<comment type="caution">
    <text evidence="1">The sequence shown here is derived from an EMBL/GenBank/DDBJ whole genome shotgun (WGS) entry which is preliminary data.</text>
</comment>
<evidence type="ECO:0000313" key="1">
    <source>
        <dbReference type="EMBL" id="MBD1397278.1"/>
    </source>
</evidence>
<reference evidence="1 2" key="1">
    <citation type="submission" date="2020-09" db="EMBL/GenBank/DDBJ databases">
        <title>Genome sequencing and assembly of Pontibacter sp.</title>
        <authorList>
            <person name="Chhetri G."/>
        </authorList>
    </citation>
    <scope>NUCLEOTIDE SEQUENCE [LARGE SCALE GENOMIC DNA]</scope>
    <source>
        <strain evidence="1 2">JH31</strain>
    </source>
</reference>
<evidence type="ECO:0000313" key="2">
    <source>
        <dbReference type="Proteomes" id="UP000625551"/>
    </source>
</evidence>
<gene>
    <name evidence="1" type="ORF">H9Q13_08890</name>
</gene>
<dbReference type="PROSITE" id="PS51257">
    <property type="entry name" value="PROKAR_LIPOPROTEIN"/>
    <property type="match status" value="1"/>
</dbReference>
<dbReference type="EMBL" id="JACXAJ010000003">
    <property type="protein sequence ID" value="MBD1397278.1"/>
    <property type="molecule type" value="Genomic_DNA"/>
</dbReference>
<sequence length="184" mass="19606">MQKFFTLETSDLSLWVVLTALLLVSCSPKVEHKAENLTSSPQATTAPSVGAITVAAMDEPVEEAYFDLIAKTSACLGEDLWIGGKVESTNKVALSKAGAITKQKVYEVKDLTATGLNTNSYYTLRDSAGTLKAIANEEGVLQIQLQEGSLKLLPRTGQGAILVAYQAPSAGTQAKSREGSWHCQ</sequence>
<keyword evidence="2" id="KW-1185">Reference proteome</keyword>